<dbReference type="EMBL" id="JAZGSY010000301">
    <property type="protein sequence ID" value="KAL1837368.1"/>
    <property type="molecule type" value="Genomic_DNA"/>
</dbReference>
<evidence type="ECO:0008006" key="3">
    <source>
        <dbReference type="Google" id="ProtNLM"/>
    </source>
</evidence>
<sequence length="187" mass="20759">MTSTCLLLLRSLTRRQPRLSNPTRLFTTTPHRRLPSTTLPVTITATGTGTLQHISIPGKPYTFTSDTYPLLGGSDSAPSPVVYSLAALSACTQVTGHVVARDRGIKLGEWDVHVEGRLPTGTLVKGEEGDPNWEQVIMKIRVQTDVGNDEFGQFVYEVERRCPITALFRKSGMWYESVWVNERVEGL</sequence>
<organism evidence="1 2">
    <name type="scientific">Humicola insolens</name>
    <name type="common">Soft-rot fungus</name>
    <dbReference type="NCBI Taxonomy" id="85995"/>
    <lineage>
        <taxon>Eukaryota</taxon>
        <taxon>Fungi</taxon>
        <taxon>Dikarya</taxon>
        <taxon>Ascomycota</taxon>
        <taxon>Pezizomycotina</taxon>
        <taxon>Sordariomycetes</taxon>
        <taxon>Sordariomycetidae</taxon>
        <taxon>Sordariales</taxon>
        <taxon>Chaetomiaceae</taxon>
        <taxon>Mycothermus</taxon>
    </lineage>
</organism>
<reference evidence="1 2" key="1">
    <citation type="journal article" date="2024" name="Commun. Biol.">
        <title>Comparative genomic analysis of thermophilic fungi reveals convergent evolutionary adaptations and gene losses.</title>
        <authorList>
            <person name="Steindorff A.S."/>
            <person name="Aguilar-Pontes M.V."/>
            <person name="Robinson A.J."/>
            <person name="Andreopoulos B."/>
            <person name="LaButti K."/>
            <person name="Kuo A."/>
            <person name="Mondo S."/>
            <person name="Riley R."/>
            <person name="Otillar R."/>
            <person name="Haridas S."/>
            <person name="Lipzen A."/>
            <person name="Grimwood J."/>
            <person name="Schmutz J."/>
            <person name="Clum A."/>
            <person name="Reid I.D."/>
            <person name="Moisan M.C."/>
            <person name="Butler G."/>
            <person name="Nguyen T.T.M."/>
            <person name="Dewar K."/>
            <person name="Conant G."/>
            <person name="Drula E."/>
            <person name="Henrissat B."/>
            <person name="Hansel C."/>
            <person name="Singer S."/>
            <person name="Hutchinson M.I."/>
            <person name="de Vries R.P."/>
            <person name="Natvig D.O."/>
            <person name="Powell A.J."/>
            <person name="Tsang A."/>
            <person name="Grigoriev I.V."/>
        </authorList>
    </citation>
    <scope>NUCLEOTIDE SEQUENCE [LARGE SCALE GENOMIC DNA]</scope>
    <source>
        <strain evidence="1 2">CBS 620.91</strain>
    </source>
</reference>
<name>A0ABR3V6H9_HUMIN</name>
<dbReference type="Gene3D" id="3.30.300.20">
    <property type="match status" value="1"/>
</dbReference>
<accession>A0ABR3V6H9</accession>
<comment type="caution">
    <text evidence="1">The sequence shown here is derived from an EMBL/GenBank/DDBJ whole genome shotgun (WGS) entry which is preliminary data.</text>
</comment>
<gene>
    <name evidence="1" type="ORF">VTJ49DRAFT_3950</name>
</gene>
<dbReference type="InterPro" id="IPR003718">
    <property type="entry name" value="OsmC/Ohr_fam"/>
</dbReference>
<dbReference type="Pfam" id="PF02566">
    <property type="entry name" value="OsmC"/>
    <property type="match status" value="1"/>
</dbReference>
<dbReference type="PANTHER" id="PTHR35368">
    <property type="entry name" value="HYDROPEROXIDE REDUCTASE"/>
    <property type="match status" value="1"/>
</dbReference>
<dbReference type="Proteomes" id="UP001583172">
    <property type="component" value="Unassembled WGS sequence"/>
</dbReference>
<proteinExistence type="predicted"/>
<evidence type="ECO:0000313" key="2">
    <source>
        <dbReference type="Proteomes" id="UP001583172"/>
    </source>
</evidence>
<dbReference type="PANTHER" id="PTHR35368:SF1">
    <property type="entry name" value="HYDROPEROXIDE REDUCTASE"/>
    <property type="match status" value="1"/>
</dbReference>
<keyword evidence="2" id="KW-1185">Reference proteome</keyword>
<dbReference type="SUPFAM" id="SSF82784">
    <property type="entry name" value="OsmC-like"/>
    <property type="match status" value="1"/>
</dbReference>
<protein>
    <recommendedName>
        <fullName evidence="3">OsmC family protein</fullName>
    </recommendedName>
</protein>
<dbReference type="InterPro" id="IPR015946">
    <property type="entry name" value="KH_dom-like_a/b"/>
</dbReference>
<dbReference type="InterPro" id="IPR036102">
    <property type="entry name" value="OsmC/Ohrsf"/>
</dbReference>
<dbReference type="InterPro" id="IPR052924">
    <property type="entry name" value="OsmC/Ohr_hydroprdx_reductase"/>
</dbReference>
<evidence type="ECO:0000313" key="1">
    <source>
        <dbReference type="EMBL" id="KAL1837368.1"/>
    </source>
</evidence>